<dbReference type="GO" id="GO:0004721">
    <property type="term" value="F:phosphoprotein phosphatase activity"/>
    <property type="evidence" value="ECO:0007669"/>
    <property type="project" value="TreeGrafter"/>
</dbReference>
<keyword evidence="7" id="KW-0902">Two-component regulatory system</keyword>
<evidence type="ECO:0000256" key="4">
    <source>
        <dbReference type="ARBA" id="ARBA00022553"/>
    </source>
</evidence>
<dbReference type="Gene3D" id="1.10.287.130">
    <property type="match status" value="1"/>
</dbReference>
<evidence type="ECO:0000313" key="11">
    <source>
        <dbReference type="Proteomes" id="UP000005444"/>
    </source>
</evidence>
<keyword evidence="8" id="KW-0812">Transmembrane</keyword>
<dbReference type="GO" id="GO:0005886">
    <property type="term" value="C:plasma membrane"/>
    <property type="evidence" value="ECO:0007669"/>
    <property type="project" value="TreeGrafter"/>
</dbReference>
<dbReference type="EC" id="2.7.13.3" evidence="3"/>
<protein>
    <recommendedName>
        <fullName evidence="3">histidine kinase</fullName>
        <ecNumber evidence="3">2.7.13.3</ecNumber>
    </recommendedName>
</protein>
<comment type="catalytic activity">
    <reaction evidence="1">
        <text>ATP + protein L-histidine = ADP + protein N-phospho-L-histidine.</text>
        <dbReference type="EC" id="2.7.13.3"/>
    </reaction>
</comment>
<name>G8PAU7_PEDCP</name>
<keyword evidence="6" id="KW-0418">Kinase</keyword>
<dbReference type="FunFam" id="3.30.565.10:FF:000006">
    <property type="entry name" value="Sensor histidine kinase WalK"/>
    <property type="match status" value="1"/>
</dbReference>
<dbReference type="InterPro" id="IPR050351">
    <property type="entry name" value="BphY/WalK/GraS-like"/>
</dbReference>
<dbReference type="PRINTS" id="PR00344">
    <property type="entry name" value="BCTRLSENSOR"/>
</dbReference>
<dbReference type="RefSeq" id="WP_014216009.1">
    <property type="nucleotide sequence ID" value="NC_016605.1"/>
</dbReference>
<dbReference type="PROSITE" id="PS50109">
    <property type="entry name" value="HIS_KIN"/>
    <property type="match status" value="1"/>
</dbReference>
<dbReference type="SMART" id="SM00388">
    <property type="entry name" value="HisKA"/>
    <property type="match status" value="1"/>
</dbReference>
<dbReference type="SUPFAM" id="SSF55874">
    <property type="entry name" value="ATPase domain of HSP90 chaperone/DNA topoisomerase II/histidine kinase"/>
    <property type="match status" value="1"/>
</dbReference>
<dbReference type="GO" id="GO:0000155">
    <property type="term" value="F:phosphorelay sensor kinase activity"/>
    <property type="evidence" value="ECO:0007669"/>
    <property type="project" value="InterPro"/>
</dbReference>
<dbReference type="HOGENOM" id="CLU_000445_89_6_9"/>
<proteinExistence type="predicted"/>
<gene>
    <name evidence="10" type="ordered locus">PECL_1597</name>
</gene>
<evidence type="ECO:0000256" key="6">
    <source>
        <dbReference type="ARBA" id="ARBA00022777"/>
    </source>
</evidence>
<dbReference type="InterPro" id="IPR036890">
    <property type="entry name" value="HATPase_C_sf"/>
</dbReference>
<evidence type="ECO:0000256" key="8">
    <source>
        <dbReference type="SAM" id="Phobius"/>
    </source>
</evidence>
<keyword evidence="4" id="KW-0597">Phosphoprotein</keyword>
<sequence>MENNINRSQQNRFFISSLVSFALLFAILGLVVLTLFKTVIYNNVDHDLTLNKTMLTQASEAPSINQPDQSQFSTMMPRRFIGANNAPFRTNLLVFNANGKLLNKASLGDRFDLLSNIKLNKKHLNQIQNYYANQGSSFRALLIKVPKSSPNFIYAGKYVLILENTDSERIAVQSFQTVLIIAMLIFWVISILLSYFLSKRNMRPILKSWNQQKEFVYDAAHELRTPLTIIQNKMEYMLTKPNSKIIDESESIATSLSEITRLEQLTNNLLVLARSDSNTNVLKPETINPQTFFRTILEPFRAIALSQNKEFNFQNDLKSELYFDPNQIKELIIILIDNSLKYTDTGDSINIRIKKHKNNWLFSIIDTGTGIKDKNQVFDRFFREEKSRNRKTGGSGLGLSIASVIVKNHHGRIWIEDNQPKGSIVNIEIPLRSVKP</sequence>
<comment type="subcellular location">
    <subcellularLocation>
        <location evidence="2">Membrane</location>
    </subcellularLocation>
</comment>
<dbReference type="STRING" id="701521.PECL_1597"/>
<feature type="transmembrane region" description="Helical" evidence="8">
    <location>
        <begin position="12"/>
        <end position="36"/>
    </location>
</feature>
<feature type="transmembrane region" description="Helical" evidence="8">
    <location>
        <begin position="178"/>
        <end position="197"/>
    </location>
</feature>
<dbReference type="EMBL" id="CP003137">
    <property type="protein sequence ID" value="AEV95815.1"/>
    <property type="molecule type" value="Genomic_DNA"/>
</dbReference>
<dbReference type="InterPro" id="IPR004358">
    <property type="entry name" value="Sig_transdc_His_kin-like_C"/>
</dbReference>
<evidence type="ECO:0000259" key="9">
    <source>
        <dbReference type="PROSITE" id="PS50109"/>
    </source>
</evidence>
<reference evidence="10 11" key="1">
    <citation type="journal article" date="2012" name="J. Bacteriol.">
        <title>Complete Genome Sequence of the Beer Spoilage Organism Pediococcus claussenii ATCC BAA-344T.</title>
        <authorList>
            <person name="Pittet V."/>
            <person name="Abegunde T."/>
            <person name="Marfleet T."/>
            <person name="Haakensen M."/>
            <person name="Morrow K."/>
            <person name="Jayaprakash T."/>
            <person name="Schroeder K."/>
            <person name="Trost B."/>
            <person name="Byrns S."/>
            <person name="Bergsveinson J."/>
            <person name="Kusalik A."/>
            <person name="Ziola B."/>
        </authorList>
    </citation>
    <scope>NUCLEOTIDE SEQUENCE [LARGE SCALE GENOMIC DNA]</scope>
    <source>
        <strain evidence="10 11">ATCC BAA-344</strain>
    </source>
</reference>
<keyword evidence="8" id="KW-0472">Membrane</keyword>
<evidence type="ECO:0000313" key="10">
    <source>
        <dbReference type="EMBL" id="AEV95815.1"/>
    </source>
</evidence>
<evidence type="ECO:0000256" key="7">
    <source>
        <dbReference type="ARBA" id="ARBA00023012"/>
    </source>
</evidence>
<dbReference type="CDD" id="cd00082">
    <property type="entry name" value="HisKA"/>
    <property type="match status" value="1"/>
</dbReference>
<dbReference type="AlphaFoldDB" id="G8PAU7"/>
<dbReference type="PATRIC" id="fig|701521.8.peg.1498"/>
<dbReference type="InterPro" id="IPR003661">
    <property type="entry name" value="HisK_dim/P_dom"/>
</dbReference>
<keyword evidence="8" id="KW-1133">Transmembrane helix</keyword>
<keyword evidence="5" id="KW-0808">Transferase</keyword>
<evidence type="ECO:0000256" key="2">
    <source>
        <dbReference type="ARBA" id="ARBA00004370"/>
    </source>
</evidence>
<dbReference type="Pfam" id="PF00512">
    <property type="entry name" value="HisKA"/>
    <property type="match status" value="1"/>
</dbReference>
<evidence type="ECO:0000256" key="5">
    <source>
        <dbReference type="ARBA" id="ARBA00022679"/>
    </source>
</evidence>
<dbReference type="Pfam" id="PF02518">
    <property type="entry name" value="HATPase_c"/>
    <property type="match status" value="1"/>
</dbReference>
<evidence type="ECO:0000256" key="1">
    <source>
        <dbReference type="ARBA" id="ARBA00000085"/>
    </source>
</evidence>
<dbReference type="eggNOG" id="COG5002">
    <property type="taxonomic scope" value="Bacteria"/>
</dbReference>
<dbReference type="InterPro" id="IPR036097">
    <property type="entry name" value="HisK_dim/P_sf"/>
</dbReference>
<evidence type="ECO:0000256" key="3">
    <source>
        <dbReference type="ARBA" id="ARBA00012438"/>
    </source>
</evidence>
<dbReference type="SMART" id="SM00387">
    <property type="entry name" value="HATPase_c"/>
    <property type="match status" value="1"/>
</dbReference>
<dbReference type="SUPFAM" id="SSF47384">
    <property type="entry name" value="Homodimeric domain of signal transducing histidine kinase"/>
    <property type="match status" value="1"/>
</dbReference>
<organism evidence="10 11">
    <name type="scientific">Pediococcus claussenii (strain ATCC BAA-344 / DSM 14800 / JCM 18046 / KCTC 3811 / LMG 21948 / P06)</name>
    <dbReference type="NCBI Taxonomy" id="701521"/>
    <lineage>
        <taxon>Bacteria</taxon>
        <taxon>Bacillati</taxon>
        <taxon>Bacillota</taxon>
        <taxon>Bacilli</taxon>
        <taxon>Lactobacillales</taxon>
        <taxon>Lactobacillaceae</taxon>
        <taxon>Pediococcus</taxon>
    </lineage>
</organism>
<dbReference type="PANTHER" id="PTHR45453">
    <property type="entry name" value="PHOSPHATE REGULON SENSOR PROTEIN PHOR"/>
    <property type="match status" value="1"/>
</dbReference>
<feature type="domain" description="Histidine kinase" evidence="9">
    <location>
        <begin position="218"/>
        <end position="433"/>
    </location>
</feature>
<dbReference type="GO" id="GO:0016036">
    <property type="term" value="P:cellular response to phosphate starvation"/>
    <property type="evidence" value="ECO:0007669"/>
    <property type="project" value="TreeGrafter"/>
</dbReference>
<dbReference type="PANTHER" id="PTHR45453:SF1">
    <property type="entry name" value="PHOSPHATE REGULON SENSOR PROTEIN PHOR"/>
    <property type="match status" value="1"/>
</dbReference>
<dbReference type="InterPro" id="IPR003594">
    <property type="entry name" value="HATPase_dom"/>
</dbReference>
<keyword evidence="11" id="KW-1185">Reference proteome</keyword>
<accession>G8PAU7</accession>
<dbReference type="Gene3D" id="3.30.565.10">
    <property type="entry name" value="Histidine kinase-like ATPase, C-terminal domain"/>
    <property type="match status" value="1"/>
</dbReference>
<dbReference type="KEGG" id="pce:PECL_1597"/>
<dbReference type="InterPro" id="IPR005467">
    <property type="entry name" value="His_kinase_dom"/>
</dbReference>
<dbReference type="Proteomes" id="UP000005444">
    <property type="component" value="Chromosome"/>
</dbReference>